<dbReference type="EMBL" id="PVTH01000003">
    <property type="protein sequence ID" value="PRY53553.1"/>
    <property type="molecule type" value="Genomic_DNA"/>
</dbReference>
<keyword evidence="3 7" id="KW-0375">Hydrogen ion transport</keyword>
<dbReference type="InterPro" id="IPR000711">
    <property type="entry name" value="ATPase_OSCP/dsu"/>
</dbReference>
<dbReference type="HAMAP" id="MF_01416">
    <property type="entry name" value="ATP_synth_delta_bact"/>
    <property type="match status" value="1"/>
</dbReference>
<organism evidence="8 9">
    <name type="scientific">Arcticibacter pallidicorallinus</name>
    <dbReference type="NCBI Taxonomy" id="1259464"/>
    <lineage>
        <taxon>Bacteria</taxon>
        <taxon>Pseudomonadati</taxon>
        <taxon>Bacteroidota</taxon>
        <taxon>Sphingobacteriia</taxon>
        <taxon>Sphingobacteriales</taxon>
        <taxon>Sphingobacteriaceae</taxon>
        <taxon>Arcticibacter</taxon>
    </lineage>
</organism>
<dbReference type="RefSeq" id="WP_106292161.1">
    <property type="nucleotide sequence ID" value="NZ_PVTH01000003.1"/>
</dbReference>
<comment type="caution">
    <text evidence="8">The sequence shown here is derived from an EMBL/GenBank/DDBJ whole genome shotgun (WGS) entry which is preliminary data.</text>
</comment>
<dbReference type="AlphaFoldDB" id="A0A2T0U6K5"/>
<evidence type="ECO:0000256" key="4">
    <source>
        <dbReference type="ARBA" id="ARBA00023065"/>
    </source>
</evidence>
<comment type="function">
    <text evidence="7">F(1)F(0) ATP synthase produces ATP from ADP in the presence of a proton or sodium gradient. F-type ATPases consist of two structural domains, F(1) containing the extramembraneous catalytic core and F(0) containing the membrane proton channel, linked together by a central stalk and a peripheral stalk. During catalysis, ATP synthesis in the catalytic domain of F(1) is coupled via a rotary mechanism of the central stalk subunits to proton translocation.</text>
</comment>
<gene>
    <name evidence="7" type="primary">atpH</name>
    <name evidence="8" type="ORF">B0I27_10318</name>
</gene>
<comment type="similarity">
    <text evidence="7">Belongs to the ATPase delta chain family.</text>
</comment>
<reference evidence="8 9" key="1">
    <citation type="submission" date="2018-03" db="EMBL/GenBank/DDBJ databases">
        <title>Genomic Encyclopedia of Type Strains, Phase III (KMG-III): the genomes of soil and plant-associated and newly described type strains.</title>
        <authorList>
            <person name="Whitman W."/>
        </authorList>
    </citation>
    <scope>NUCLEOTIDE SEQUENCE [LARGE SCALE GENOMIC DNA]</scope>
    <source>
        <strain evidence="8 9">CGMCC 1.9313</strain>
    </source>
</reference>
<protein>
    <recommendedName>
        <fullName evidence="7">ATP synthase subunit delta</fullName>
    </recommendedName>
    <alternativeName>
        <fullName evidence="7">ATP synthase F(1) sector subunit delta</fullName>
    </alternativeName>
    <alternativeName>
        <fullName evidence="7">F-type ATPase subunit delta</fullName>
        <shortName evidence="7">F-ATPase subunit delta</shortName>
    </alternativeName>
</protein>
<keyword evidence="2 7" id="KW-0813">Transport</keyword>
<dbReference type="OrthoDB" id="9802471at2"/>
<evidence type="ECO:0000256" key="5">
    <source>
        <dbReference type="ARBA" id="ARBA00023136"/>
    </source>
</evidence>
<dbReference type="SUPFAM" id="SSF47928">
    <property type="entry name" value="N-terminal domain of the delta subunit of the F1F0-ATP synthase"/>
    <property type="match status" value="1"/>
</dbReference>
<keyword evidence="5 7" id="KW-0472">Membrane</keyword>
<comment type="function">
    <text evidence="7">This protein is part of the stalk that links CF(0) to CF(1). It either transmits conformational changes from CF(0) to CF(1) or is implicated in proton conduction.</text>
</comment>
<dbReference type="GO" id="GO:0045259">
    <property type="term" value="C:proton-transporting ATP synthase complex"/>
    <property type="evidence" value="ECO:0007669"/>
    <property type="project" value="UniProtKB-KW"/>
</dbReference>
<evidence type="ECO:0000313" key="8">
    <source>
        <dbReference type="EMBL" id="PRY53553.1"/>
    </source>
</evidence>
<evidence type="ECO:0000313" key="9">
    <source>
        <dbReference type="Proteomes" id="UP000238034"/>
    </source>
</evidence>
<dbReference type="GO" id="GO:0046933">
    <property type="term" value="F:proton-transporting ATP synthase activity, rotational mechanism"/>
    <property type="evidence" value="ECO:0007669"/>
    <property type="project" value="UniProtKB-UniRule"/>
</dbReference>
<evidence type="ECO:0000256" key="1">
    <source>
        <dbReference type="ARBA" id="ARBA00004370"/>
    </source>
</evidence>
<evidence type="ECO:0000256" key="3">
    <source>
        <dbReference type="ARBA" id="ARBA00022781"/>
    </source>
</evidence>
<dbReference type="InterPro" id="IPR026015">
    <property type="entry name" value="ATP_synth_OSCP/delta_N_sf"/>
</dbReference>
<dbReference type="PANTHER" id="PTHR11910">
    <property type="entry name" value="ATP SYNTHASE DELTA CHAIN"/>
    <property type="match status" value="1"/>
</dbReference>
<keyword evidence="9" id="KW-1185">Reference proteome</keyword>
<proteinExistence type="inferred from homology"/>
<dbReference type="Proteomes" id="UP000238034">
    <property type="component" value="Unassembled WGS sequence"/>
</dbReference>
<keyword evidence="4 7" id="KW-0406">Ion transport</keyword>
<dbReference type="Gene3D" id="1.10.520.20">
    <property type="entry name" value="N-terminal domain of the delta subunit of the F1F0-ATP synthase"/>
    <property type="match status" value="1"/>
</dbReference>
<name>A0A2T0U6K5_9SPHI</name>
<comment type="subcellular location">
    <subcellularLocation>
        <location evidence="7">Cell membrane</location>
        <topology evidence="7">Peripheral membrane protein</topology>
    </subcellularLocation>
    <subcellularLocation>
        <location evidence="1">Membrane</location>
    </subcellularLocation>
</comment>
<dbReference type="GO" id="GO:0005886">
    <property type="term" value="C:plasma membrane"/>
    <property type="evidence" value="ECO:0007669"/>
    <property type="project" value="UniProtKB-SubCell"/>
</dbReference>
<evidence type="ECO:0000256" key="6">
    <source>
        <dbReference type="ARBA" id="ARBA00023310"/>
    </source>
</evidence>
<accession>A0A2T0U6K5</accession>
<evidence type="ECO:0000256" key="7">
    <source>
        <dbReference type="HAMAP-Rule" id="MF_01416"/>
    </source>
</evidence>
<dbReference type="Pfam" id="PF00213">
    <property type="entry name" value="OSCP"/>
    <property type="match status" value="1"/>
</dbReference>
<keyword evidence="7" id="KW-1003">Cell membrane</keyword>
<dbReference type="NCBIfam" id="TIGR01145">
    <property type="entry name" value="ATP_synt_delta"/>
    <property type="match status" value="1"/>
</dbReference>
<dbReference type="PRINTS" id="PR00125">
    <property type="entry name" value="ATPASEDELTA"/>
</dbReference>
<keyword evidence="6 7" id="KW-0066">ATP synthesis</keyword>
<sequence>MSEIQVASRYANSLLDLAQERNTLDAIKSDLESFLAVLKATPELKAVLRNPIISPDKKFSIVKEVFSPSVNEIVIRFFKIVISKGRAEVLYETAKEFVNGYNRINGVIKASIVSAIPLTDENKAEVQRVVEEATQKKVLLKTLVEPDLIGGFVLTVGDKQFDASISSSLSKLKKEFIQKVV</sequence>
<evidence type="ECO:0000256" key="2">
    <source>
        <dbReference type="ARBA" id="ARBA00022448"/>
    </source>
</evidence>
<keyword evidence="7" id="KW-0139">CF(1)</keyword>